<dbReference type="EMBL" id="BAABLP010000004">
    <property type="protein sequence ID" value="GAA4747094.1"/>
    <property type="molecule type" value="Genomic_DNA"/>
</dbReference>
<reference evidence="4" key="1">
    <citation type="journal article" date="2019" name="Int. J. Syst. Evol. Microbiol.">
        <title>The Global Catalogue of Microorganisms (GCM) 10K type strain sequencing project: providing services to taxonomists for standard genome sequencing and annotation.</title>
        <authorList>
            <consortium name="The Broad Institute Genomics Platform"/>
            <consortium name="The Broad Institute Genome Sequencing Center for Infectious Disease"/>
            <person name="Wu L."/>
            <person name="Ma J."/>
        </authorList>
    </citation>
    <scope>NUCLEOTIDE SEQUENCE [LARGE SCALE GENOMIC DNA]</scope>
    <source>
        <strain evidence="4">JCM 19015</strain>
    </source>
</reference>
<organism evidence="3 4">
    <name type="scientific">Amnibacterium soli</name>
    <dbReference type="NCBI Taxonomy" id="1282736"/>
    <lineage>
        <taxon>Bacteria</taxon>
        <taxon>Bacillati</taxon>
        <taxon>Actinomycetota</taxon>
        <taxon>Actinomycetes</taxon>
        <taxon>Micrococcales</taxon>
        <taxon>Microbacteriaceae</taxon>
        <taxon>Amnibacterium</taxon>
    </lineage>
</organism>
<protein>
    <submittedName>
        <fullName evidence="3">Universal stress protein</fullName>
    </submittedName>
</protein>
<dbReference type="Proteomes" id="UP001500121">
    <property type="component" value="Unassembled WGS sequence"/>
</dbReference>
<sequence>MTERSAPLIAAYKGAAGPDVLTFASRWRGASGRPIHVVTVYPGAAPLGAGRMDVEWVAHNREEAEAVLDEARTALAGTDAEFRTLAADSAPRGLHEAMEAAGPGAVAVVGSRNTRGIRRTSPGSTADRLLTGAPGPVVIVPWDYEESPQPPVGRIAVAYIDTPDGRAALTAARAHAAETGAAIDLVTVLPDTLVRPSLGEPRRFAEEQRRDYLAALEAVARDGERVRLLDGPVVDALGQVQPEDADLLVCGSRGYGPARRVLLGGVSARLLKVARVPVMVVPRA</sequence>
<feature type="domain" description="UspA" evidence="2">
    <location>
        <begin position="154"/>
        <end position="282"/>
    </location>
</feature>
<dbReference type="Pfam" id="PF00582">
    <property type="entry name" value="Usp"/>
    <property type="match status" value="2"/>
</dbReference>
<dbReference type="PANTHER" id="PTHR46268:SF6">
    <property type="entry name" value="UNIVERSAL STRESS PROTEIN UP12"/>
    <property type="match status" value="1"/>
</dbReference>
<accession>A0ABP8Z689</accession>
<keyword evidence="4" id="KW-1185">Reference proteome</keyword>
<feature type="domain" description="UspA" evidence="2">
    <location>
        <begin position="19"/>
        <end position="141"/>
    </location>
</feature>
<dbReference type="CDD" id="cd00293">
    <property type="entry name" value="USP-like"/>
    <property type="match status" value="2"/>
</dbReference>
<dbReference type="SUPFAM" id="SSF52402">
    <property type="entry name" value="Adenine nucleotide alpha hydrolases-like"/>
    <property type="match status" value="2"/>
</dbReference>
<comment type="similarity">
    <text evidence="1">Belongs to the universal stress protein A family.</text>
</comment>
<dbReference type="InterPro" id="IPR006015">
    <property type="entry name" value="Universal_stress_UspA"/>
</dbReference>
<gene>
    <name evidence="3" type="ORF">GCM10025783_18990</name>
</gene>
<dbReference type="InterPro" id="IPR006016">
    <property type="entry name" value="UspA"/>
</dbReference>
<comment type="caution">
    <text evidence="3">The sequence shown here is derived from an EMBL/GenBank/DDBJ whole genome shotgun (WGS) entry which is preliminary data.</text>
</comment>
<dbReference type="PRINTS" id="PR01438">
    <property type="entry name" value="UNVRSLSTRESS"/>
</dbReference>
<dbReference type="Gene3D" id="3.40.50.12370">
    <property type="match status" value="1"/>
</dbReference>
<evidence type="ECO:0000259" key="2">
    <source>
        <dbReference type="Pfam" id="PF00582"/>
    </source>
</evidence>
<evidence type="ECO:0000256" key="1">
    <source>
        <dbReference type="ARBA" id="ARBA00008791"/>
    </source>
</evidence>
<proteinExistence type="inferred from homology"/>
<dbReference type="PANTHER" id="PTHR46268">
    <property type="entry name" value="STRESS RESPONSE PROTEIN NHAX"/>
    <property type="match status" value="1"/>
</dbReference>
<evidence type="ECO:0000313" key="4">
    <source>
        <dbReference type="Proteomes" id="UP001500121"/>
    </source>
</evidence>
<dbReference type="RefSeq" id="WP_345480913.1">
    <property type="nucleotide sequence ID" value="NZ_BAABLP010000004.1"/>
</dbReference>
<evidence type="ECO:0000313" key="3">
    <source>
        <dbReference type="EMBL" id="GAA4747094.1"/>
    </source>
</evidence>
<name>A0ABP8Z689_9MICO</name>